<sequence>MAEEKAAASAGFNKAKAAASIGAQKVKIGTSVGQTHVFTLHKQWEVKHQVGLISGDQTVLVMKVTEEVGDKEIKQWRQQQENGRGKGSGIGRFRQGQSSSFSWCTEVFTLHKQWEVKHQVGLISGDQAVLVMKMTEEAGDKEIKQWRQQQENGRTKGIGIEVSLFTFCAPTEAAALALSKPTDAVAFASAIFLPMPPVLDLFVTSFFSHLHHQNCRIPIDQPNLVLYFPLLVESENWSKIGVLERG</sequence>
<reference evidence="2" key="1">
    <citation type="journal article" date="2023" name="Plant J.">
        <title>Genome sequences and population genomics provide insights into the demographic history, inbreeding, and mutation load of two 'living fossil' tree species of Dipteronia.</title>
        <authorList>
            <person name="Feng Y."/>
            <person name="Comes H.P."/>
            <person name="Chen J."/>
            <person name="Zhu S."/>
            <person name="Lu R."/>
            <person name="Zhang X."/>
            <person name="Li P."/>
            <person name="Qiu J."/>
            <person name="Olsen K.M."/>
            <person name="Qiu Y."/>
        </authorList>
    </citation>
    <scope>NUCLEOTIDE SEQUENCE</scope>
    <source>
        <strain evidence="2">NBL</strain>
    </source>
</reference>
<dbReference type="AlphaFoldDB" id="A0AAD9ZIP4"/>
<protein>
    <submittedName>
        <fullName evidence="2">Uncharacterized protein</fullName>
    </submittedName>
</protein>
<name>A0AAD9ZIP4_9ROSI</name>
<comment type="caution">
    <text evidence="2">The sequence shown here is derived from an EMBL/GenBank/DDBJ whole genome shotgun (WGS) entry which is preliminary data.</text>
</comment>
<keyword evidence="3" id="KW-1185">Reference proteome</keyword>
<gene>
    <name evidence="2" type="ORF">Dsin_030132</name>
</gene>
<dbReference type="Proteomes" id="UP001281410">
    <property type="component" value="Unassembled WGS sequence"/>
</dbReference>
<organism evidence="2 3">
    <name type="scientific">Dipteronia sinensis</name>
    <dbReference type="NCBI Taxonomy" id="43782"/>
    <lineage>
        <taxon>Eukaryota</taxon>
        <taxon>Viridiplantae</taxon>
        <taxon>Streptophyta</taxon>
        <taxon>Embryophyta</taxon>
        <taxon>Tracheophyta</taxon>
        <taxon>Spermatophyta</taxon>
        <taxon>Magnoliopsida</taxon>
        <taxon>eudicotyledons</taxon>
        <taxon>Gunneridae</taxon>
        <taxon>Pentapetalae</taxon>
        <taxon>rosids</taxon>
        <taxon>malvids</taxon>
        <taxon>Sapindales</taxon>
        <taxon>Sapindaceae</taxon>
        <taxon>Hippocastanoideae</taxon>
        <taxon>Acereae</taxon>
        <taxon>Dipteronia</taxon>
    </lineage>
</organism>
<evidence type="ECO:0000256" key="1">
    <source>
        <dbReference type="SAM" id="MobiDB-lite"/>
    </source>
</evidence>
<accession>A0AAD9ZIP4</accession>
<evidence type="ECO:0000313" key="3">
    <source>
        <dbReference type="Proteomes" id="UP001281410"/>
    </source>
</evidence>
<proteinExistence type="predicted"/>
<feature type="region of interest" description="Disordered" evidence="1">
    <location>
        <begin position="76"/>
        <end position="96"/>
    </location>
</feature>
<dbReference type="EMBL" id="JANJYJ010000010">
    <property type="protein sequence ID" value="KAK3182846.1"/>
    <property type="molecule type" value="Genomic_DNA"/>
</dbReference>
<evidence type="ECO:0000313" key="2">
    <source>
        <dbReference type="EMBL" id="KAK3182846.1"/>
    </source>
</evidence>